<evidence type="ECO:0000256" key="1">
    <source>
        <dbReference type="ARBA" id="ARBA00022801"/>
    </source>
</evidence>
<dbReference type="Proteomes" id="UP000612680">
    <property type="component" value="Chromosome"/>
</dbReference>
<reference evidence="4 5" key="1">
    <citation type="submission" date="2020-06" db="EMBL/GenBank/DDBJ databases">
        <title>Dyadobacter sandarakinus sp. nov., isolated from the soil of the Arctic Yellow River Station.</title>
        <authorList>
            <person name="Zhang Y."/>
            <person name="Peng F."/>
        </authorList>
    </citation>
    <scope>NUCLEOTIDE SEQUENCE [LARGE SCALE GENOMIC DNA]</scope>
    <source>
        <strain evidence="4 5">Q3-56</strain>
    </source>
</reference>
<dbReference type="InterPro" id="IPR026444">
    <property type="entry name" value="Secre_tail"/>
</dbReference>
<accession>A0ABX7ICB0</accession>
<proteinExistence type="predicted"/>
<feature type="domain" description="Sialate O-acetylesterase" evidence="2">
    <location>
        <begin position="121"/>
        <end position="364"/>
    </location>
</feature>
<evidence type="ECO:0000259" key="2">
    <source>
        <dbReference type="Pfam" id="PF03629"/>
    </source>
</evidence>
<evidence type="ECO:0000313" key="4">
    <source>
        <dbReference type="EMBL" id="QRR02571.1"/>
    </source>
</evidence>
<dbReference type="SUPFAM" id="SSF52266">
    <property type="entry name" value="SGNH hydrolase"/>
    <property type="match status" value="1"/>
</dbReference>
<keyword evidence="5" id="KW-1185">Reference proteome</keyword>
<dbReference type="Pfam" id="PF18962">
    <property type="entry name" value="Por_Secre_tail"/>
    <property type="match status" value="1"/>
</dbReference>
<name>A0ABX7ICB0_9BACT</name>
<dbReference type="Gene3D" id="3.40.50.1110">
    <property type="entry name" value="SGNH hydrolase"/>
    <property type="match status" value="1"/>
</dbReference>
<keyword evidence="1" id="KW-0378">Hydrolase</keyword>
<protein>
    <submittedName>
        <fullName evidence="4">T9SS type A sorting domain-containing protein</fullName>
    </submittedName>
</protein>
<dbReference type="InterPro" id="IPR005181">
    <property type="entry name" value="SASA"/>
</dbReference>
<evidence type="ECO:0000259" key="3">
    <source>
        <dbReference type="Pfam" id="PF18962"/>
    </source>
</evidence>
<feature type="domain" description="Secretion system C-terminal sorting" evidence="3">
    <location>
        <begin position="982"/>
        <end position="1054"/>
    </location>
</feature>
<dbReference type="RefSeq" id="WP_204657649.1">
    <property type="nucleotide sequence ID" value="NZ_CP056775.1"/>
</dbReference>
<evidence type="ECO:0000313" key="5">
    <source>
        <dbReference type="Proteomes" id="UP000612680"/>
    </source>
</evidence>
<dbReference type="Pfam" id="PF03629">
    <property type="entry name" value="SASA"/>
    <property type="match status" value="1"/>
</dbReference>
<sequence length="1056" mass="113682">MKHYLPYCFWVVLSLTSLELFGQISVDYPSDRAVFQRDKNNSATIYIAGSYTKVVDKIEAKLNALNEGNSTGWITISDNPSGGLYSGSIDAAGGWYSLEVRGMKGGQVVASGQVGHVGIGEVFMIAGQSNGQGYYGYGGPGAQDDRVNTIDYNNVDPPYQNDELPYPQFIHVNADSKISPRGKSAWCWGKLGDLLASRLKVPILFYNVAWYGTAVRAWRESINGIGYSVYSGVPIEPFGMPYNNLRMVLQRYTPITGLRGILWLQGEADNFTNTSPDSYAADLQAVIEAGRNESGKQIAWMVSLTSYDNLHGSDAGVLDGQRKVIRNVPAVFEGPNTDQIQIPRVDGDEGVHFRDYGLTQLGEAWNAKLNDQFFNNSEPYKGMSPLRVTSVCIGNGNIALNAGSGGLGSYQWTNGQTSSNIEVSNGTYRVSARDGRGNYIFSPEIRINDRILPDQPTISLQGSNPVCLGNTATLIASTSENVTWNTGSTNTDLQVTSGGDYFVTTRNAYGCQATSAKMSIQVLTSPLPEKPTIVASGAVTFCEGGQVSLQSNAQVTSIWSNGENNASIIVRNSGDYRVRAKDNLGCFSPESDPITVKVNPLPAKPVVSLNGPAIFCAGGIVTLTSNYQSGNIWSTEATSASIAVTQSGSFSLRQRDINGCESTSDPVSIQVNPLPAMPTISALRPTTFCERDYTTLRSSEAYVYLWSNGYNGREMEIRQTGDYTLSVRDQNGCVSPASPTVKVVANPLPPTPTISAEGPLVFCADLSVNLNASPAAGFLWSNGAATQTLKVTNAGTFSVQTINEFQCFSDPSNKITTQTLPLPPSPTVQALGVTTFCDGDLVILKADKGSYFYWNNGAEGDTIHVAQSGAYAAKVQDDKGCFSPYSKTIAVDVKPAPTVPVVRQTGAYTLVSENNLEAGTYTWKYNGAALTETSATIKAIRSGAYSVSNTIVYSPTLTCLSEFSKPYYFNADSHNPGFVTHPNPVISGDITIETVQDIPNAEILIIDSHGVIRKTFKIKKFDKAYTFDLSGISSGLYVIQLRSTALTASQKLVIAR</sequence>
<gene>
    <name evidence="4" type="ORF">HWI92_17475</name>
</gene>
<dbReference type="InterPro" id="IPR036514">
    <property type="entry name" value="SGNH_hydro_sf"/>
</dbReference>
<dbReference type="NCBIfam" id="TIGR04183">
    <property type="entry name" value="Por_Secre_tail"/>
    <property type="match status" value="1"/>
</dbReference>
<organism evidence="4 5">
    <name type="scientific">Dyadobacter sandarakinus</name>
    <dbReference type="NCBI Taxonomy" id="2747268"/>
    <lineage>
        <taxon>Bacteria</taxon>
        <taxon>Pseudomonadati</taxon>
        <taxon>Bacteroidota</taxon>
        <taxon>Cytophagia</taxon>
        <taxon>Cytophagales</taxon>
        <taxon>Spirosomataceae</taxon>
        <taxon>Dyadobacter</taxon>
    </lineage>
</organism>
<dbReference type="EMBL" id="CP056775">
    <property type="protein sequence ID" value="QRR02571.1"/>
    <property type="molecule type" value="Genomic_DNA"/>
</dbReference>